<dbReference type="EMBL" id="CP092900">
    <property type="protein sequence ID" value="UTC24564.1"/>
    <property type="molecule type" value="Genomic_DNA"/>
</dbReference>
<keyword evidence="1" id="KW-1133">Transmembrane helix</keyword>
<feature type="transmembrane region" description="Helical" evidence="1">
    <location>
        <begin position="41"/>
        <end position="57"/>
    </location>
</feature>
<name>A0ABY5DL08_9GAMM</name>
<feature type="transmembrane region" description="Helical" evidence="1">
    <location>
        <begin position="6"/>
        <end position="29"/>
    </location>
</feature>
<evidence type="ECO:0000313" key="2">
    <source>
        <dbReference type="EMBL" id="UTC24564.1"/>
    </source>
</evidence>
<feature type="transmembrane region" description="Helical" evidence="1">
    <location>
        <begin position="63"/>
        <end position="82"/>
    </location>
</feature>
<sequence>MLLENAVLMALCANVALFGGWCGGAYRGLSLDGFTQIEIDLIYYAYWLGVFTLSIHLNKRWLLRVSGVALTVLSCSLGFSLFDVFGSSSLVKVFVGLYILLMLKVFGYVFAQDPVDVSN</sequence>
<dbReference type="Proteomes" id="UP001055955">
    <property type="component" value="Chromosome"/>
</dbReference>
<keyword evidence="1" id="KW-0472">Membrane</keyword>
<accession>A0ABY5DL08</accession>
<keyword evidence="3" id="KW-1185">Reference proteome</keyword>
<feature type="transmembrane region" description="Helical" evidence="1">
    <location>
        <begin position="89"/>
        <end position="111"/>
    </location>
</feature>
<evidence type="ECO:0000313" key="3">
    <source>
        <dbReference type="Proteomes" id="UP001055955"/>
    </source>
</evidence>
<evidence type="ECO:0000256" key="1">
    <source>
        <dbReference type="SAM" id="Phobius"/>
    </source>
</evidence>
<dbReference type="RefSeq" id="WP_258568348.1">
    <property type="nucleotide sequence ID" value="NZ_CP092900.1"/>
</dbReference>
<organism evidence="2 3">
    <name type="scientific">Candidatus Comchoanobacter bicostacola</name>
    <dbReference type="NCBI Taxonomy" id="2919598"/>
    <lineage>
        <taxon>Bacteria</taxon>
        <taxon>Pseudomonadati</taxon>
        <taxon>Pseudomonadota</taxon>
        <taxon>Gammaproteobacteria</taxon>
        <taxon>Candidatus Comchoanobacterales</taxon>
        <taxon>Candidatus Comchoanobacteraceae</taxon>
        <taxon>Candidatus Comchoanobacter</taxon>
    </lineage>
</organism>
<protein>
    <submittedName>
        <fullName evidence="2">Uncharacterized protein</fullName>
    </submittedName>
</protein>
<keyword evidence="1" id="KW-0812">Transmembrane</keyword>
<reference evidence="2 3" key="1">
    <citation type="journal article" date="2022" name="Nat. Microbiol.">
        <title>The microbiome of a bacterivorous marine choanoflagellate contains a resource-demanding obligate bacterial associate.</title>
        <authorList>
            <person name="Needham D.M."/>
            <person name="Poirier C."/>
            <person name="Bachy C."/>
            <person name="George E.E."/>
            <person name="Wilken S."/>
            <person name="Yung C.C.M."/>
            <person name="Limardo A.J."/>
            <person name="Morando M."/>
            <person name="Sudek L."/>
            <person name="Malmstrom R.R."/>
            <person name="Keeling P.J."/>
            <person name="Santoro A.E."/>
            <person name="Worden A.Z."/>
        </authorList>
    </citation>
    <scope>NUCLEOTIDE SEQUENCE [LARGE SCALE GENOMIC DNA]</scope>
    <source>
        <strain evidence="2 3">Comchoano-1</strain>
    </source>
</reference>
<proteinExistence type="predicted"/>
<gene>
    <name evidence="2" type="ORF">MMH89_00080</name>
</gene>